<feature type="region of interest" description="Disordered" evidence="1">
    <location>
        <begin position="50"/>
        <end position="77"/>
    </location>
</feature>
<keyword evidence="3" id="KW-1185">Reference proteome</keyword>
<proteinExistence type="predicted"/>
<feature type="compositionally biased region" description="Low complexity" evidence="1">
    <location>
        <begin position="108"/>
        <end position="138"/>
    </location>
</feature>
<evidence type="ECO:0000256" key="1">
    <source>
        <dbReference type="SAM" id="MobiDB-lite"/>
    </source>
</evidence>
<protein>
    <submittedName>
        <fullName evidence="2">Uncharacterized protein</fullName>
    </submittedName>
</protein>
<evidence type="ECO:0000313" key="3">
    <source>
        <dbReference type="Proteomes" id="UP000663859"/>
    </source>
</evidence>
<dbReference type="Proteomes" id="UP000663859">
    <property type="component" value="Unassembled WGS sequence"/>
</dbReference>
<dbReference type="EMBL" id="CAJNOB010000008">
    <property type="protein sequence ID" value="CAF0694312.1"/>
    <property type="molecule type" value="Genomic_DNA"/>
</dbReference>
<gene>
    <name evidence="2" type="ORF">MPNT_160011</name>
</gene>
<reference evidence="2" key="1">
    <citation type="submission" date="2021-02" db="EMBL/GenBank/DDBJ databases">
        <authorList>
            <person name="Cremers G."/>
            <person name="Picone N."/>
        </authorList>
    </citation>
    <scope>NUCLEOTIDE SEQUENCE</scope>
    <source>
        <strain evidence="2">PQ17</strain>
    </source>
</reference>
<feature type="region of interest" description="Disordered" evidence="1">
    <location>
        <begin position="107"/>
        <end position="161"/>
    </location>
</feature>
<sequence>MFGNVKELSNAIEQRLSRVCPYVLPPVPFPALRFHYPLDPTEPADLPHSTLEQGCGQDSEHRSLSGLSLLSPATSPRAAKPAREILRSWSFSHAFCSFPHFRPHRPLDPSSSDLSPSSTVQWTSPAPTWAAPTPQEATVGPFGSNPTSRPGGPLSLTHMPTPETSGRLSATYLWISYSGKRGLSLFSPTLGTRITGFEVLVERSLSLGLFADPPAFRAFAEGLNPHLPPPVLPPEAIVTRWEPLPPHWKIHSFDGAQQMAGAPAFLFLFPLPLPLQAASSTRPRELVGF</sequence>
<organism evidence="2 3">
    <name type="scientific">Candidatus Methylacidithermus pantelleriae</name>
    <dbReference type="NCBI Taxonomy" id="2744239"/>
    <lineage>
        <taxon>Bacteria</taxon>
        <taxon>Pseudomonadati</taxon>
        <taxon>Verrucomicrobiota</taxon>
        <taxon>Methylacidiphilae</taxon>
        <taxon>Methylacidiphilales</taxon>
        <taxon>Methylacidiphilaceae</taxon>
        <taxon>Candidatus Methylacidithermus</taxon>
    </lineage>
</organism>
<comment type="caution">
    <text evidence="2">The sequence shown here is derived from an EMBL/GenBank/DDBJ whole genome shotgun (WGS) entry which is preliminary data.</text>
</comment>
<feature type="compositionally biased region" description="Polar residues" evidence="1">
    <location>
        <begin position="65"/>
        <end position="74"/>
    </location>
</feature>
<evidence type="ECO:0000313" key="2">
    <source>
        <dbReference type="EMBL" id="CAF0694312.1"/>
    </source>
</evidence>
<name>A0A8J2BRK4_9BACT</name>
<dbReference type="AlphaFoldDB" id="A0A8J2BRK4"/>
<accession>A0A8J2BRK4</accession>